<dbReference type="NCBIfam" id="TIGR03558">
    <property type="entry name" value="oxido_grp_1"/>
    <property type="match status" value="1"/>
</dbReference>
<protein>
    <submittedName>
        <fullName evidence="3">Unannotated protein</fullName>
    </submittedName>
</protein>
<dbReference type="GO" id="GO:0005829">
    <property type="term" value="C:cytosol"/>
    <property type="evidence" value="ECO:0007669"/>
    <property type="project" value="TreeGrafter"/>
</dbReference>
<proteinExistence type="predicted"/>
<organism evidence="3">
    <name type="scientific">freshwater metagenome</name>
    <dbReference type="NCBI Taxonomy" id="449393"/>
    <lineage>
        <taxon>unclassified sequences</taxon>
        <taxon>metagenomes</taxon>
        <taxon>ecological metagenomes</taxon>
    </lineage>
</organism>
<dbReference type="AlphaFoldDB" id="A0A6J6GGK0"/>
<dbReference type="InterPro" id="IPR019949">
    <property type="entry name" value="CmoO-like"/>
</dbReference>
<feature type="domain" description="Luciferase-like" evidence="2">
    <location>
        <begin position="16"/>
        <end position="307"/>
    </location>
</feature>
<dbReference type="EMBL" id="CAEZSR010000298">
    <property type="protein sequence ID" value="CAB4598763.1"/>
    <property type="molecule type" value="Genomic_DNA"/>
</dbReference>
<evidence type="ECO:0000259" key="2">
    <source>
        <dbReference type="Pfam" id="PF00296"/>
    </source>
</evidence>
<accession>A0A6J6GGK0</accession>
<dbReference type="Pfam" id="PF00296">
    <property type="entry name" value="Bac_luciferase"/>
    <property type="match status" value="1"/>
</dbReference>
<dbReference type="InterPro" id="IPR050766">
    <property type="entry name" value="Bact_Lucif_Oxidored"/>
</dbReference>
<dbReference type="PANTHER" id="PTHR30137:SF6">
    <property type="entry name" value="LUCIFERASE-LIKE MONOOXYGENASE"/>
    <property type="match status" value="1"/>
</dbReference>
<dbReference type="CDD" id="cd00347">
    <property type="entry name" value="Flavin_utilizing_monoxygenases"/>
    <property type="match status" value="1"/>
</dbReference>
<comment type="similarity">
    <text evidence="1">To bacterial alkanal monooxygenase alpha and beta chains.</text>
</comment>
<dbReference type="Gene3D" id="3.20.20.30">
    <property type="entry name" value="Luciferase-like domain"/>
    <property type="match status" value="1"/>
</dbReference>
<name>A0A6J6GGK0_9ZZZZ</name>
<evidence type="ECO:0000313" key="3">
    <source>
        <dbReference type="EMBL" id="CAB4598763.1"/>
    </source>
</evidence>
<dbReference type="GO" id="GO:0016705">
    <property type="term" value="F:oxidoreductase activity, acting on paired donors, with incorporation or reduction of molecular oxygen"/>
    <property type="evidence" value="ECO:0007669"/>
    <property type="project" value="InterPro"/>
</dbReference>
<sequence length="343" mass="36700">MTRTVLSILDLAPVPTGSTPADALRTSIDLARLADELGFGRYWVAEHHNMPGIASSSPAVLIAHLAQATERIRLGSGGVMLPNHSALTIAEQFGMLEALHPGRIDLGLGRAPGTDGLTARALRRGTTEGPDEFPRQLAELYGYFTGSFAETHPFGTIHAVPARGYLPDIWLLGSSDYSATLAGHNGLPFAFAHHFAGGNTTAAVQAYRSHFRPSGRLEAPYLALGVNVVCAETDEHARYLAGSGALAIVRLRQGRPSTYPTPEEAAAHEYTPMEREIVRSFTASHVVGSPETVRQGLLDLVARTGADELLITTNVHSPADRLQSFRLVADAMERVDGELLLTA</sequence>
<dbReference type="FunFam" id="3.20.20.30:FF:000002">
    <property type="entry name" value="LLM class flavin-dependent oxidoreductase"/>
    <property type="match status" value="1"/>
</dbReference>
<dbReference type="InterPro" id="IPR011251">
    <property type="entry name" value="Luciferase-like_dom"/>
</dbReference>
<gene>
    <name evidence="3" type="ORF">UFOPK1493_04175</name>
</gene>
<dbReference type="SUPFAM" id="SSF51679">
    <property type="entry name" value="Bacterial luciferase-like"/>
    <property type="match status" value="1"/>
</dbReference>
<dbReference type="InterPro" id="IPR036661">
    <property type="entry name" value="Luciferase-like_sf"/>
</dbReference>
<dbReference type="PANTHER" id="PTHR30137">
    <property type="entry name" value="LUCIFERASE-LIKE MONOOXYGENASE"/>
    <property type="match status" value="1"/>
</dbReference>
<reference evidence="3" key="1">
    <citation type="submission" date="2020-05" db="EMBL/GenBank/DDBJ databases">
        <authorList>
            <person name="Chiriac C."/>
            <person name="Salcher M."/>
            <person name="Ghai R."/>
            <person name="Kavagutti S V."/>
        </authorList>
    </citation>
    <scope>NUCLEOTIDE SEQUENCE</scope>
</reference>
<evidence type="ECO:0000256" key="1">
    <source>
        <dbReference type="ARBA" id="ARBA00007789"/>
    </source>
</evidence>